<evidence type="ECO:0000259" key="11">
    <source>
        <dbReference type="Pfam" id="PF02518"/>
    </source>
</evidence>
<evidence type="ECO:0000313" key="14">
    <source>
        <dbReference type="Proteomes" id="UP000050454"/>
    </source>
</evidence>
<keyword evidence="14" id="KW-1185">Reference proteome</keyword>
<reference evidence="13 14" key="1">
    <citation type="submission" date="2015-07" db="EMBL/GenBank/DDBJ databases">
        <title>The draft genome sequence of Leadbetterella sp. JN14-9.</title>
        <authorList>
            <person name="Liu Y."/>
            <person name="Du J."/>
            <person name="Shao Z."/>
        </authorList>
    </citation>
    <scope>NUCLEOTIDE SEQUENCE [LARGE SCALE GENOMIC DNA]</scope>
    <source>
        <strain evidence="13 14">JN14-9</strain>
    </source>
</reference>
<keyword evidence="9" id="KW-0472">Membrane</keyword>
<organism evidence="13 14">
    <name type="scientific">Jiulongibacter sediminis</name>
    <dbReference type="NCBI Taxonomy" id="1605367"/>
    <lineage>
        <taxon>Bacteria</taxon>
        <taxon>Pseudomonadati</taxon>
        <taxon>Bacteroidota</taxon>
        <taxon>Cytophagia</taxon>
        <taxon>Cytophagales</taxon>
        <taxon>Leadbetterellaceae</taxon>
        <taxon>Jiulongibacter</taxon>
    </lineage>
</organism>
<keyword evidence="8" id="KW-0902">Two-component regulatory system</keyword>
<proteinExistence type="predicted"/>
<feature type="domain" description="Signal transduction histidine kinase subgroup 3 dimerisation and phosphoacceptor" evidence="12">
    <location>
        <begin position="765"/>
        <end position="829"/>
    </location>
</feature>
<dbReference type="PANTHER" id="PTHR24421">
    <property type="entry name" value="NITRATE/NITRITE SENSOR PROTEIN NARX-RELATED"/>
    <property type="match status" value="1"/>
</dbReference>
<dbReference type="Gene3D" id="2.60.40.10">
    <property type="entry name" value="Immunoglobulins"/>
    <property type="match status" value="1"/>
</dbReference>
<keyword evidence="6" id="KW-0418">Kinase</keyword>
<dbReference type="RefSeq" id="WP_055143684.1">
    <property type="nucleotide sequence ID" value="NZ_JXSZ01000005.1"/>
</dbReference>
<dbReference type="InterPro" id="IPR050482">
    <property type="entry name" value="Sensor_HK_TwoCompSys"/>
</dbReference>
<dbReference type="Pfam" id="PF07730">
    <property type="entry name" value="HisKA_3"/>
    <property type="match status" value="1"/>
</dbReference>
<dbReference type="Gene3D" id="2.130.10.10">
    <property type="entry name" value="YVTN repeat-like/Quinoprotein amine dehydrogenase"/>
    <property type="match status" value="3"/>
</dbReference>
<dbReference type="GO" id="GO:0000155">
    <property type="term" value="F:phosphorelay sensor kinase activity"/>
    <property type="evidence" value="ECO:0007669"/>
    <property type="project" value="InterPro"/>
</dbReference>
<evidence type="ECO:0000256" key="1">
    <source>
        <dbReference type="ARBA" id="ARBA00000085"/>
    </source>
</evidence>
<evidence type="ECO:0000259" key="12">
    <source>
        <dbReference type="Pfam" id="PF07730"/>
    </source>
</evidence>
<dbReference type="Proteomes" id="UP000050454">
    <property type="component" value="Unassembled WGS sequence"/>
</dbReference>
<dbReference type="SUPFAM" id="SSF55874">
    <property type="entry name" value="ATPase domain of HSP90 chaperone/DNA topoisomerase II/histidine kinase"/>
    <property type="match status" value="1"/>
</dbReference>
<keyword evidence="5" id="KW-0547">Nucleotide-binding</keyword>
<dbReference type="AlphaFoldDB" id="A0A0N8HA87"/>
<name>A0A0N8HA87_9BACT</name>
<evidence type="ECO:0000256" key="8">
    <source>
        <dbReference type="ARBA" id="ARBA00023012"/>
    </source>
</evidence>
<dbReference type="SUPFAM" id="SSF63829">
    <property type="entry name" value="Calcium-dependent phosphotriesterase"/>
    <property type="match status" value="2"/>
</dbReference>
<dbReference type="GO" id="GO:0046983">
    <property type="term" value="F:protein dimerization activity"/>
    <property type="evidence" value="ECO:0007669"/>
    <property type="project" value="InterPro"/>
</dbReference>
<keyword evidence="7" id="KW-0067">ATP-binding</keyword>
<feature type="transmembrane region" description="Helical" evidence="9">
    <location>
        <begin position="717"/>
        <end position="738"/>
    </location>
</feature>
<sequence>MCRLHFIFFLLLSAATIAQRPYYEYFGVQQGIGQSQVPKMVQDHNGFVWMATKGGGLSRFDGKNFKSFRKSDGLQSNDISDMVIIEDHLYLATGRGIDALNLNKLSIQNVLSTEMSATKICSDQKGGFYFKQGGGKYFHFSEGQLIELPKLEGTELTFFETDENGDLYFSDMFGNLYRWTGKNYFKIAFVPKEEGFLYFLFHDGFLYAGVNGKMYRSPSNDFSTPEKLNVPFFYTFDILKNEIWISNFRNSFCFDAKTLHPKYEEWTKAIGNIILSDMLEDQEGGRWLSSDGRGVFHLPGVPVHNYNHLSDIEPVVFNIEEDREGRVWATSFHKGTYVLDNQKLVKTINPSSLTNFEGYRRVLFDDQNRPHYYFRRRGEFVLNNQSNFVLQRSPENLPSDTEVIDMVFSRNGKNQLYLALNGFHYRGEGLSKWYSTEQPATRAVQLNEPDQFAIFTGDSLLFLKDGEVYSIPEAQKLQPGYIMSADYDSLNHRLYWADLESGLYMFDFDEKKQYVFDTKQGLSSSLIYCLTLDSKQNIWIGTERGVQRVTLSSENQIIKTQDYAKEQGFFGIETNSNSLIADSHDNIWIGSVGGLFVLLDSLNEDNPHFFPPFLEAAGFLFDTTAIGPYQKTDLWDLPYQKRSLQLKFSLPAMKNPGRAKILYQWDEEGTSWEQLPESGDLLLNNIGIGNHTLRLRNSLDTNEQKVLLVNIRVNPPWWGSWWFIAFMTAAIILFIYQLQKYFSNKKLRKEIELRELREEAENEIRTQLGQDFHDEVGNRLASITTQTGVLSLKMKEAPSDEKAVLNQIQQNARKLYSDTKDFIWTINPESSRFSEIVIYIKDVGEKLFEYSPMNFLCESELTTEMEKTTLPSGQSMQLIMIFKEAMTNVVKHSEATKVTLSFGKIGENWYIELKDNGIGFEETGEVSGHYGLGNMKDRADKIQAKLTIASKKNKGTSIRLSNS</sequence>
<evidence type="ECO:0000256" key="10">
    <source>
        <dbReference type="SAM" id="SignalP"/>
    </source>
</evidence>
<dbReference type="GO" id="GO:0005524">
    <property type="term" value="F:ATP binding"/>
    <property type="evidence" value="ECO:0007669"/>
    <property type="project" value="UniProtKB-KW"/>
</dbReference>
<keyword evidence="9" id="KW-1133">Transmembrane helix</keyword>
<evidence type="ECO:0000256" key="3">
    <source>
        <dbReference type="ARBA" id="ARBA00022553"/>
    </source>
</evidence>
<keyword evidence="3" id="KW-0597">Phosphoprotein</keyword>
<dbReference type="Gene3D" id="1.20.5.1930">
    <property type="match status" value="1"/>
</dbReference>
<protein>
    <recommendedName>
        <fullName evidence="2">histidine kinase</fullName>
        <ecNumber evidence="2">2.7.13.3</ecNumber>
    </recommendedName>
</protein>
<dbReference type="InterPro" id="IPR003594">
    <property type="entry name" value="HATPase_dom"/>
</dbReference>
<dbReference type="InterPro" id="IPR013783">
    <property type="entry name" value="Ig-like_fold"/>
</dbReference>
<keyword evidence="4" id="KW-0808">Transferase</keyword>
<feature type="chain" id="PRO_5006026338" description="histidine kinase" evidence="10">
    <location>
        <begin position="19"/>
        <end position="963"/>
    </location>
</feature>
<evidence type="ECO:0000256" key="9">
    <source>
        <dbReference type="SAM" id="Phobius"/>
    </source>
</evidence>
<dbReference type="Pfam" id="PF02518">
    <property type="entry name" value="HATPase_c"/>
    <property type="match status" value="1"/>
</dbReference>
<dbReference type="InterPro" id="IPR011712">
    <property type="entry name" value="Sig_transdc_His_kin_sub3_dim/P"/>
</dbReference>
<accession>A0A0N8HA87</accession>
<dbReference type="InterPro" id="IPR015943">
    <property type="entry name" value="WD40/YVTN_repeat-like_dom_sf"/>
</dbReference>
<evidence type="ECO:0000313" key="13">
    <source>
        <dbReference type="EMBL" id="KPM49484.1"/>
    </source>
</evidence>
<evidence type="ECO:0000256" key="4">
    <source>
        <dbReference type="ARBA" id="ARBA00022679"/>
    </source>
</evidence>
<dbReference type="Gene3D" id="3.30.565.10">
    <property type="entry name" value="Histidine kinase-like ATPase, C-terminal domain"/>
    <property type="match status" value="1"/>
</dbReference>
<evidence type="ECO:0000256" key="6">
    <source>
        <dbReference type="ARBA" id="ARBA00022777"/>
    </source>
</evidence>
<gene>
    <name evidence="13" type="ORF">AFM12_02445</name>
</gene>
<dbReference type="GO" id="GO:0016020">
    <property type="term" value="C:membrane"/>
    <property type="evidence" value="ECO:0007669"/>
    <property type="project" value="InterPro"/>
</dbReference>
<dbReference type="PANTHER" id="PTHR24421:SF10">
    <property type="entry name" value="NITRATE_NITRITE SENSOR PROTEIN NARQ"/>
    <property type="match status" value="1"/>
</dbReference>
<feature type="signal peptide" evidence="10">
    <location>
        <begin position="1"/>
        <end position="18"/>
    </location>
</feature>
<evidence type="ECO:0000256" key="5">
    <source>
        <dbReference type="ARBA" id="ARBA00022741"/>
    </source>
</evidence>
<dbReference type="STRING" id="1605367.AFM12_02445"/>
<dbReference type="EMBL" id="LGTQ01000005">
    <property type="protein sequence ID" value="KPM49484.1"/>
    <property type="molecule type" value="Genomic_DNA"/>
</dbReference>
<feature type="domain" description="Histidine kinase/HSP90-like ATPase" evidence="11">
    <location>
        <begin position="874"/>
        <end position="960"/>
    </location>
</feature>
<dbReference type="Pfam" id="PF07494">
    <property type="entry name" value="Reg_prop"/>
    <property type="match status" value="1"/>
</dbReference>
<keyword evidence="10" id="KW-0732">Signal</keyword>
<evidence type="ECO:0000256" key="7">
    <source>
        <dbReference type="ARBA" id="ARBA00022840"/>
    </source>
</evidence>
<dbReference type="InterPro" id="IPR011110">
    <property type="entry name" value="Reg_prop"/>
</dbReference>
<dbReference type="CDD" id="cd16917">
    <property type="entry name" value="HATPase_UhpB-NarQ-NarX-like"/>
    <property type="match status" value="1"/>
</dbReference>
<comment type="caution">
    <text evidence="13">The sequence shown here is derived from an EMBL/GenBank/DDBJ whole genome shotgun (WGS) entry which is preliminary data.</text>
</comment>
<comment type="catalytic activity">
    <reaction evidence="1">
        <text>ATP + protein L-histidine = ADP + protein N-phospho-L-histidine.</text>
        <dbReference type="EC" id="2.7.13.3"/>
    </reaction>
</comment>
<evidence type="ECO:0000256" key="2">
    <source>
        <dbReference type="ARBA" id="ARBA00012438"/>
    </source>
</evidence>
<dbReference type="InterPro" id="IPR036890">
    <property type="entry name" value="HATPase_C_sf"/>
</dbReference>
<dbReference type="EC" id="2.7.13.3" evidence="2"/>
<keyword evidence="9" id="KW-0812">Transmembrane</keyword>